<dbReference type="Proteomes" id="UP000295764">
    <property type="component" value="Unassembled WGS sequence"/>
</dbReference>
<dbReference type="GO" id="GO:0005886">
    <property type="term" value="C:plasma membrane"/>
    <property type="evidence" value="ECO:0007669"/>
    <property type="project" value="UniProtKB-SubCell"/>
</dbReference>
<reference evidence="8 9" key="1">
    <citation type="submission" date="2019-03" db="EMBL/GenBank/DDBJ databases">
        <title>Genomic analyses of the natural microbiome of Caenorhabditis elegans.</title>
        <authorList>
            <person name="Samuel B."/>
        </authorList>
    </citation>
    <scope>NUCLEOTIDE SEQUENCE [LARGE SCALE GENOMIC DNA]</scope>
    <source>
        <strain evidence="8 9">JUb65</strain>
    </source>
</reference>
<keyword evidence="2" id="KW-1003">Cell membrane</keyword>
<proteinExistence type="predicted"/>
<dbReference type="InterPro" id="IPR020846">
    <property type="entry name" value="MFS_dom"/>
</dbReference>
<protein>
    <submittedName>
        <fullName evidence="8">Putative MFS family arabinose efflux permease</fullName>
    </submittedName>
</protein>
<feature type="transmembrane region" description="Helical" evidence="6">
    <location>
        <begin position="345"/>
        <end position="366"/>
    </location>
</feature>
<feature type="transmembrane region" description="Helical" evidence="6">
    <location>
        <begin position="21"/>
        <end position="39"/>
    </location>
</feature>
<feature type="transmembrane region" description="Helical" evidence="6">
    <location>
        <begin position="284"/>
        <end position="302"/>
    </location>
</feature>
<dbReference type="GO" id="GO:0022857">
    <property type="term" value="F:transmembrane transporter activity"/>
    <property type="evidence" value="ECO:0007669"/>
    <property type="project" value="InterPro"/>
</dbReference>
<name>A0A4R6DET6_9MICO</name>
<evidence type="ECO:0000313" key="9">
    <source>
        <dbReference type="Proteomes" id="UP000295764"/>
    </source>
</evidence>
<evidence type="ECO:0000256" key="1">
    <source>
        <dbReference type="ARBA" id="ARBA00004651"/>
    </source>
</evidence>
<evidence type="ECO:0000256" key="5">
    <source>
        <dbReference type="ARBA" id="ARBA00023136"/>
    </source>
</evidence>
<dbReference type="PROSITE" id="PS50850">
    <property type="entry name" value="MFS"/>
    <property type="match status" value="1"/>
</dbReference>
<feature type="transmembrane region" description="Helical" evidence="6">
    <location>
        <begin position="148"/>
        <end position="171"/>
    </location>
</feature>
<sequence>MTTSTPATTTSSPVPAARGRMPWLPLTALAAIGFVLLSAETMPAGLLPVIARDLGTGEAVIGQFISVWALGTVVVTVPAITYTQGFRRKPLLLAALAGLVMANGVTAVSSDVVLSLVSRFVGGAFTGVLWGMLAAYGRRISPPDRGGLALAVVATGAPVGFALGTPLGAWVGGVLDWRWSFAGLSVLGVVLIVVIAAIVPGLSGHARTARLPLRRVFLLRGIPIVLLVIVVWMLGHNTIYTYIAPFLRDGGSGLTPDLVLLVYGVASIGGVVVTALVIDRHPRLLLQASIVAFVVAAVVLVVEHASPVAVLLAAGLWGLSFGGASPQLQSALSIAGGAQADLANAFLPVAFNLAIFAAGLVGAVLLGVSGGLVLGVFMAVLGVVALGLTVVGRATFSARG</sequence>
<gene>
    <name evidence="8" type="ORF">EDF64_10959</name>
</gene>
<feature type="transmembrane region" description="Helical" evidence="6">
    <location>
        <begin position="222"/>
        <end position="243"/>
    </location>
</feature>
<feature type="domain" description="Major facilitator superfamily (MFS) profile" evidence="7">
    <location>
        <begin position="25"/>
        <end position="399"/>
    </location>
</feature>
<evidence type="ECO:0000256" key="3">
    <source>
        <dbReference type="ARBA" id="ARBA00022692"/>
    </source>
</evidence>
<keyword evidence="4 6" id="KW-1133">Transmembrane helix</keyword>
<feature type="transmembrane region" description="Helical" evidence="6">
    <location>
        <begin position="372"/>
        <end position="396"/>
    </location>
</feature>
<dbReference type="Pfam" id="PF07690">
    <property type="entry name" value="MFS_1"/>
    <property type="match status" value="1"/>
</dbReference>
<keyword evidence="5 6" id="KW-0472">Membrane</keyword>
<evidence type="ECO:0000256" key="6">
    <source>
        <dbReference type="SAM" id="Phobius"/>
    </source>
</evidence>
<dbReference type="PANTHER" id="PTHR43124:SF3">
    <property type="entry name" value="CHLORAMPHENICOL EFFLUX PUMP RV0191"/>
    <property type="match status" value="1"/>
</dbReference>
<evidence type="ECO:0000313" key="8">
    <source>
        <dbReference type="EMBL" id="TDN43136.1"/>
    </source>
</evidence>
<evidence type="ECO:0000256" key="2">
    <source>
        <dbReference type="ARBA" id="ARBA00022475"/>
    </source>
</evidence>
<comment type="subcellular location">
    <subcellularLocation>
        <location evidence="1">Cell membrane</location>
        <topology evidence="1">Multi-pass membrane protein</topology>
    </subcellularLocation>
</comment>
<feature type="transmembrane region" description="Helical" evidence="6">
    <location>
        <begin position="59"/>
        <end position="79"/>
    </location>
</feature>
<dbReference type="InterPro" id="IPR011701">
    <property type="entry name" value="MFS"/>
</dbReference>
<dbReference type="CDD" id="cd17324">
    <property type="entry name" value="MFS_NepI_like"/>
    <property type="match status" value="1"/>
</dbReference>
<keyword evidence="3 6" id="KW-0812">Transmembrane</keyword>
<dbReference type="Gene3D" id="1.20.1250.20">
    <property type="entry name" value="MFS general substrate transporter like domains"/>
    <property type="match status" value="1"/>
</dbReference>
<dbReference type="SUPFAM" id="SSF103473">
    <property type="entry name" value="MFS general substrate transporter"/>
    <property type="match status" value="1"/>
</dbReference>
<feature type="transmembrane region" description="Helical" evidence="6">
    <location>
        <begin position="91"/>
        <end position="110"/>
    </location>
</feature>
<dbReference type="InterPro" id="IPR036259">
    <property type="entry name" value="MFS_trans_sf"/>
</dbReference>
<dbReference type="PANTHER" id="PTHR43124">
    <property type="entry name" value="PURINE EFFLUX PUMP PBUE"/>
    <property type="match status" value="1"/>
</dbReference>
<feature type="transmembrane region" description="Helical" evidence="6">
    <location>
        <begin position="177"/>
        <end position="202"/>
    </location>
</feature>
<evidence type="ECO:0000256" key="4">
    <source>
        <dbReference type="ARBA" id="ARBA00022989"/>
    </source>
</evidence>
<comment type="caution">
    <text evidence="8">The sequence shown here is derived from an EMBL/GenBank/DDBJ whole genome shotgun (WGS) entry which is preliminary data.</text>
</comment>
<feature type="transmembrane region" description="Helical" evidence="6">
    <location>
        <begin position="116"/>
        <end position="136"/>
    </location>
</feature>
<dbReference type="AlphaFoldDB" id="A0A4R6DET6"/>
<accession>A0A4R6DET6</accession>
<dbReference type="EMBL" id="SNVW01000009">
    <property type="protein sequence ID" value="TDN43136.1"/>
    <property type="molecule type" value="Genomic_DNA"/>
</dbReference>
<dbReference type="InterPro" id="IPR050189">
    <property type="entry name" value="MFS_Efflux_Transporters"/>
</dbReference>
<feature type="transmembrane region" description="Helical" evidence="6">
    <location>
        <begin position="258"/>
        <end position="277"/>
    </location>
</feature>
<dbReference type="RefSeq" id="WP_243736383.1">
    <property type="nucleotide sequence ID" value="NZ_SNVW01000009.1"/>
</dbReference>
<evidence type="ECO:0000259" key="7">
    <source>
        <dbReference type="PROSITE" id="PS50850"/>
    </source>
</evidence>
<organism evidence="8 9">
    <name type="scientific">Curtobacterium flaccumfaciens</name>
    <dbReference type="NCBI Taxonomy" id="2035"/>
    <lineage>
        <taxon>Bacteria</taxon>
        <taxon>Bacillati</taxon>
        <taxon>Actinomycetota</taxon>
        <taxon>Actinomycetes</taxon>
        <taxon>Micrococcales</taxon>
        <taxon>Microbacteriaceae</taxon>
        <taxon>Curtobacterium</taxon>
    </lineage>
</organism>